<dbReference type="VEuPathDB" id="MicrosporidiaDB:AEWQ_110040"/>
<reference evidence="3" key="1">
    <citation type="journal article" date="2013" name="Eukaryot. Cell">
        <title>Extremely Reduced Levels of Heterozygosity in the Vertebrate Pathogen Encephalitozoon cuniculi.</title>
        <authorList>
            <person name="Selman M."/>
            <person name="Sak B."/>
            <person name="Kvac M."/>
            <person name="Farinelli L."/>
            <person name="Weiss L.M."/>
            <person name="Corradi N."/>
        </authorList>
    </citation>
    <scope>NUCLEOTIDE SEQUENCE</scope>
</reference>
<dbReference type="VEuPathDB" id="MicrosporidiaDB:AEWD_110040"/>
<evidence type="ECO:0000256" key="1">
    <source>
        <dbReference type="ARBA" id="ARBA00010346"/>
    </source>
</evidence>
<feature type="transmembrane region" description="Helical" evidence="2">
    <location>
        <begin position="6"/>
        <end position="25"/>
    </location>
</feature>
<dbReference type="InterPro" id="IPR019081">
    <property type="entry name" value="UPF0328"/>
</dbReference>
<feature type="transmembrane region" description="Helical" evidence="2">
    <location>
        <begin position="77"/>
        <end position="99"/>
    </location>
</feature>
<organism evidence="3">
    <name type="scientific">Encephalitozoon cuniculi</name>
    <name type="common">Microsporidian parasite</name>
    <dbReference type="NCBI Taxonomy" id="6035"/>
    <lineage>
        <taxon>Eukaryota</taxon>
        <taxon>Fungi</taxon>
        <taxon>Fungi incertae sedis</taxon>
        <taxon>Microsporidia</taxon>
        <taxon>Unikaryonidae</taxon>
        <taxon>Encephalitozoon</taxon>
    </lineage>
</organism>
<accession>M1KBL2</accession>
<comment type="similarity">
    <text evidence="1">Belongs to the UPF0328 family.</text>
</comment>
<feature type="transmembrane region" description="Helical" evidence="2">
    <location>
        <begin position="37"/>
        <end position="57"/>
    </location>
</feature>
<dbReference type="VEuPathDB" id="MicrosporidiaDB:M970_110040"/>
<dbReference type="VEuPathDB" id="MicrosporidiaDB:AEWR_110040"/>
<evidence type="ECO:0000256" key="2">
    <source>
        <dbReference type="SAM" id="Phobius"/>
    </source>
</evidence>
<keyword evidence="2" id="KW-1133">Transmembrane helix</keyword>
<dbReference type="VEuPathDB" id="MicrosporidiaDB:AEWQ_101770"/>
<sequence length="258" mass="28497">MGGGTIPRDLAVFMSIAFPMVMHMIFSKGSFSKSPFLKFITVLLPLSCSAVQHLLLFRASWKESTKPEGAIYKVLRYFSSALFIIFAVTSILSVIAFAIHNWKYNTVSLSLSIIFPSLLFPPTYLLSTSCCLVPGQIGFTDTSINILIDILILVHPMANLVSVRRRAYRYPHSAIISSIFLIIIFTPDNLNNGATAFCSQLSPPYLDLQPIFSVLSASRQHHIPAFLLALACPIMGLIPMIKDSSTIPISRLPLLPSF</sequence>
<feature type="transmembrane region" description="Helical" evidence="2">
    <location>
        <begin position="106"/>
        <end position="124"/>
    </location>
</feature>
<name>M1KBL2_ENCCN</name>
<dbReference type="VEuPathDB" id="MicrosporidiaDB:ECU04_1700"/>
<feature type="transmembrane region" description="Helical" evidence="2">
    <location>
        <begin position="170"/>
        <end position="187"/>
    </location>
</feature>
<keyword evidence="2" id="KW-0472">Membrane</keyword>
<dbReference type="EMBL" id="KC513624">
    <property type="protein sequence ID" value="AGE96585.1"/>
    <property type="molecule type" value="Genomic_DNA"/>
</dbReference>
<evidence type="ECO:0000313" key="3">
    <source>
        <dbReference type="EMBL" id="AGE96585.1"/>
    </source>
</evidence>
<keyword evidence="2" id="KW-0812">Transmembrane</keyword>
<dbReference type="Pfam" id="PF09591">
    <property type="entry name" value="DUF2463"/>
    <property type="match status" value="1"/>
</dbReference>
<protein>
    <submittedName>
        <fullName evidence="3">Uncharacterized protein</fullName>
    </submittedName>
</protein>
<dbReference type="VEuPathDB" id="MicrosporidiaDB:ECU10_1820"/>
<dbReference type="AlphaFoldDB" id="M1KBL2"/>
<feature type="transmembrane region" description="Helical" evidence="2">
    <location>
        <begin position="144"/>
        <end position="163"/>
    </location>
</feature>
<proteinExistence type="inferred from homology"/>
<feature type="transmembrane region" description="Helical" evidence="2">
    <location>
        <begin position="223"/>
        <end position="241"/>
    </location>
</feature>
<gene>
    <name evidence="3" type="ORF">ECU10_1820</name>
</gene>